<feature type="non-terminal residue" evidence="1">
    <location>
        <position position="1"/>
    </location>
</feature>
<protein>
    <submittedName>
        <fullName evidence="1">Tetratricopeptide repeat protein 30Alike</fullName>
    </submittedName>
</protein>
<reference evidence="2" key="1">
    <citation type="submission" date="2021-01" db="EMBL/GenBank/DDBJ databases">
        <title>Caligus Genome Assembly.</title>
        <authorList>
            <person name="Gallardo-Escarate C."/>
        </authorList>
    </citation>
    <scope>NUCLEOTIDE SEQUENCE [LARGE SCALE GENOMIC DNA]</scope>
</reference>
<dbReference type="Proteomes" id="UP000595437">
    <property type="component" value="Chromosome 9"/>
</dbReference>
<dbReference type="OrthoDB" id="10249577at2759"/>
<proteinExistence type="predicted"/>
<dbReference type="AlphaFoldDB" id="A0A7T8GZC1"/>
<gene>
    <name evidence="1" type="ORF">FKW44_014692</name>
</gene>
<organism evidence="1 2">
    <name type="scientific">Caligus rogercresseyi</name>
    <name type="common">Sea louse</name>
    <dbReference type="NCBI Taxonomy" id="217165"/>
    <lineage>
        <taxon>Eukaryota</taxon>
        <taxon>Metazoa</taxon>
        <taxon>Ecdysozoa</taxon>
        <taxon>Arthropoda</taxon>
        <taxon>Crustacea</taxon>
        <taxon>Multicrustacea</taxon>
        <taxon>Hexanauplia</taxon>
        <taxon>Copepoda</taxon>
        <taxon>Siphonostomatoida</taxon>
        <taxon>Caligidae</taxon>
        <taxon>Caligus</taxon>
    </lineage>
</organism>
<accession>A0A7T8GZC1</accession>
<name>A0A7T8GZC1_CALRO</name>
<keyword evidence="2" id="KW-1185">Reference proteome</keyword>
<dbReference type="EMBL" id="CP045898">
    <property type="protein sequence ID" value="QQP40592.1"/>
    <property type="molecule type" value="Genomic_DNA"/>
</dbReference>
<sequence length="67" mass="8043">TSPEEAYRKFDVIASKHTEQLRKCTKRDEVLKRSINEYEDVLAKYIRYSWHKRKYMGFGDVRTGNSI</sequence>
<evidence type="ECO:0000313" key="2">
    <source>
        <dbReference type="Proteomes" id="UP000595437"/>
    </source>
</evidence>
<evidence type="ECO:0000313" key="1">
    <source>
        <dbReference type="EMBL" id="QQP40592.1"/>
    </source>
</evidence>